<dbReference type="Proteomes" id="UP000494260">
    <property type="component" value="Unassembled WGS sequence"/>
</dbReference>
<dbReference type="EMBL" id="CABVQH010000002">
    <property type="protein sequence ID" value="VWC56494.1"/>
    <property type="molecule type" value="Genomic_DNA"/>
</dbReference>
<protein>
    <submittedName>
        <fullName evidence="1">Uncharacterized protein</fullName>
    </submittedName>
</protein>
<accession>A0A6P2SZU3</accession>
<proteinExistence type="predicted"/>
<name>A0A6P2SZU3_BURL3</name>
<evidence type="ECO:0000313" key="2">
    <source>
        <dbReference type="Proteomes" id="UP000494260"/>
    </source>
</evidence>
<organism evidence="1 2">
    <name type="scientific">Burkholderia lata (strain ATCC 17760 / DSM 23089 / LMG 22485 / NCIMB 9086 / R18194 / 383)</name>
    <dbReference type="NCBI Taxonomy" id="482957"/>
    <lineage>
        <taxon>Bacteria</taxon>
        <taxon>Pseudomonadati</taxon>
        <taxon>Pseudomonadota</taxon>
        <taxon>Betaproteobacteria</taxon>
        <taxon>Burkholderiales</taxon>
        <taxon>Burkholderiaceae</taxon>
        <taxon>Burkholderia</taxon>
        <taxon>Burkholderia cepacia complex</taxon>
    </lineage>
</organism>
<evidence type="ECO:0000313" key="1">
    <source>
        <dbReference type="EMBL" id="VWC56494.1"/>
    </source>
</evidence>
<gene>
    <name evidence="1" type="ORF">BLA18109_00924</name>
</gene>
<reference evidence="1 2" key="1">
    <citation type="submission" date="2019-09" db="EMBL/GenBank/DDBJ databases">
        <authorList>
            <person name="Depoorter E."/>
        </authorList>
    </citation>
    <scope>NUCLEOTIDE SEQUENCE [LARGE SCALE GENOMIC DNA]</scope>
    <source>
        <strain evidence="1">R-18109</strain>
    </source>
</reference>
<sequence length="42" mass="4526">MAWIVFLSIYGAEIIGFIGVFPNAVAPDDNPLVVNKLSVYAT</sequence>
<dbReference type="AlphaFoldDB" id="A0A6P2SZU3"/>